<protein>
    <recommendedName>
        <fullName evidence="4 13">Pyruvate kinase</fullName>
        <ecNumber evidence="4 13">2.7.1.40</ecNumber>
    </recommendedName>
</protein>
<dbReference type="InterPro" id="IPR011037">
    <property type="entry name" value="Pyrv_Knase-like_insert_dom_sf"/>
</dbReference>
<dbReference type="InterPro" id="IPR040442">
    <property type="entry name" value="Pyrv_kinase-like_dom_sf"/>
</dbReference>
<reference evidence="16 17" key="1">
    <citation type="journal article" date="2014" name="PLoS ONE">
        <title>Reduction of Hydrogen Peroxide Accumulation and Toxicity by a Catalase from Mycoplasma iowae.</title>
        <authorList>
            <person name="Pritchard R.E."/>
            <person name="Prassinos A.J."/>
            <person name="Osborne J.D."/>
            <person name="Raviv Z."/>
            <person name="Balish M.F."/>
        </authorList>
    </citation>
    <scope>NUCLEOTIDE SEQUENCE [LARGE SCALE GENOMIC DNA]</scope>
    <source>
        <strain evidence="16 17">DK-CPA</strain>
    </source>
</reference>
<dbReference type="SUPFAM" id="SSF50800">
    <property type="entry name" value="PK beta-barrel domain-like"/>
    <property type="match status" value="1"/>
</dbReference>
<dbReference type="Gene3D" id="3.20.20.60">
    <property type="entry name" value="Phosphoenolpyruvate-binding domains"/>
    <property type="match status" value="1"/>
</dbReference>
<evidence type="ECO:0000256" key="1">
    <source>
        <dbReference type="ARBA" id="ARBA00001958"/>
    </source>
</evidence>
<feature type="domain" description="Pyruvate kinase barrel" evidence="15">
    <location>
        <begin position="6"/>
        <end position="354"/>
    </location>
</feature>
<dbReference type="GeneID" id="96867131"/>
<keyword evidence="6" id="KW-0479">Metal-binding</keyword>
<comment type="cofactor">
    <cofactor evidence="1">
        <name>K(+)</name>
        <dbReference type="ChEBI" id="CHEBI:29103"/>
    </cofactor>
</comment>
<gene>
    <name evidence="16" type="primary">pykF</name>
    <name evidence="16" type="ORF">P271_39</name>
</gene>
<dbReference type="Pfam" id="PF00224">
    <property type="entry name" value="PK"/>
    <property type="match status" value="1"/>
</dbReference>
<accession>A0A084U2M8</accession>
<dbReference type="AlphaFoldDB" id="A0A084U2M8"/>
<dbReference type="UniPathway" id="UPA00109">
    <property type="reaction ID" value="UER00188"/>
</dbReference>
<evidence type="ECO:0000256" key="2">
    <source>
        <dbReference type="ARBA" id="ARBA00004997"/>
    </source>
</evidence>
<keyword evidence="10 14" id="KW-0460">Magnesium</keyword>
<dbReference type="GO" id="GO:0004743">
    <property type="term" value="F:pyruvate kinase activity"/>
    <property type="evidence" value="ECO:0007669"/>
    <property type="project" value="UniProtKB-UniRule"/>
</dbReference>
<evidence type="ECO:0000256" key="3">
    <source>
        <dbReference type="ARBA" id="ARBA00008663"/>
    </source>
</evidence>
<evidence type="ECO:0000256" key="11">
    <source>
        <dbReference type="ARBA" id="ARBA00023152"/>
    </source>
</evidence>
<dbReference type="InterPro" id="IPR015793">
    <property type="entry name" value="Pyrv_Knase_brl"/>
</dbReference>
<keyword evidence="7" id="KW-0547">Nucleotide-binding</keyword>
<keyword evidence="5 14" id="KW-0808">Transferase</keyword>
<comment type="similarity">
    <text evidence="3 14">Belongs to the pyruvate kinase family.</text>
</comment>
<evidence type="ECO:0000256" key="7">
    <source>
        <dbReference type="ARBA" id="ARBA00022741"/>
    </source>
</evidence>
<dbReference type="InterPro" id="IPR015806">
    <property type="entry name" value="Pyrv_Knase_insert_dom_sf"/>
</dbReference>
<evidence type="ECO:0000259" key="15">
    <source>
        <dbReference type="Pfam" id="PF00224"/>
    </source>
</evidence>
<dbReference type="Proteomes" id="UP000028523">
    <property type="component" value="Unassembled WGS sequence"/>
</dbReference>
<dbReference type="GO" id="GO:0030955">
    <property type="term" value="F:potassium ion binding"/>
    <property type="evidence" value="ECO:0007669"/>
    <property type="project" value="UniProtKB-UniRule"/>
</dbReference>
<evidence type="ECO:0000256" key="13">
    <source>
        <dbReference type="NCBIfam" id="TIGR01064"/>
    </source>
</evidence>
<evidence type="ECO:0000256" key="10">
    <source>
        <dbReference type="ARBA" id="ARBA00022842"/>
    </source>
</evidence>
<evidence type="ECO:0000256" key="6">
    <source>
        <dbReference type="ARBA" id="ARBA00022723"/>
    </source>
</evidence>
<evidence type="ECO:0000256" key="4">
    <source>
        <dbReference type="ARBA" id="ARBA00012142"/>
    </source>
</evidence>
<dbReference type="GO" id="GO:0016301">
    <property type="term" value="F:kinase activity"/>
    <property type="evidence" value="ECO:0007669"/>
    <property type="project" value="UniProtKB-KW"/>
</dbReference>
<dbReference type="EMBL" id="AWQU01000089">
    <property type="protein sequence ID" value="KFB07214.1"/>
    <property type="molecule type" value="Genomic_DNA"/>
</dbReference>
<dbReference type="InterPro" id="IPR015813">
    <property type="entry name" value="Pyrv/PenolPyrv_kinase-like_dom"/>
</dbReference>
<sequence length="500" mass="56088">MLNKIKKTKIIATLGPSVTGKIFTEKEYKDPKNKKEIENAKLTLKSIYEAGVNAVRFNFSHGTYEEQLIKLRLAREVAEEMNLNIGFILDTKGPEIRVHKMTKGQAEIKKDSEVTIHTTKKVEGTSKEFSVYDSSGTYNMANDVKEGDTIFVDDGKLKLIATKVDVNKGIIVTTAKNTHAIKDNKRINLPNANYSIPFMSEKDANDIKFAIENNFDFIAASFVNSASNVNEVRKLLDENGGSHIKIISKIETMNAINLIDEIIDASDSIMVARGDLGLEIPYYDVPYYEKYIIKACRHKGKTVIVATQMLDSLETKMQATRAEVTDVFFAVERGADSTMLSGETANGLYPVNAVEVMATIDKSSENLFDYERAYKVYFKHTPFIKTKAGKIATKVAKYVTPTREIANGVFEYGAIIYIGNDKNTIEALSNIRPAAPIYVYTNEQSFKRSFSINYGVFVNYVENYNEILMNHTSLIGEIKKGLPEESNKVIVVINNKIIRQ</sequence>
<dbReference type="Gene3D" id="2.40.33.10">
    <property type="entry name" value="PK beta-barrel domain-like"/>
    <property type="match status" value="1"/>
</dbReference>
<name>A0A084U2M8_MALIO</name>
<keyword evidence="8 14" id="KW-0418">Kinase</keyword>
<dbReference type="NCBIfam" id="NF004491">
    <property type="entry name" value="PRK05826.1"/>
    <property type="match status" value="1"/>
</dbReference>
<dbReference type="EC" id="2.7.1.40" evidence="4 13"/>
<dbReference type="SUPFAM" id="SSF51621">
    <property type="entry name" value="Phosphoenolpyruvate/pyruvate domain"/>
    <property type="match status" value="1"/>
</dbReference>
<keyword evidence="17" id="KW-1185">Reference proteome</keyword>
<comment type="pathway">
    <text evidence="2 14">Carbohydrate degradation; glycolysis; pyruvate from D-glyceraldehyde 3-phosphate: step 5/5.</text>
</comment>
<dbReference type="InterPro" id="IPR001697">
    <property type="entry name" value="Pyr_Knase"/>
</dbReference>
<evidence type="ECO:0000313" key="16">
    <source>
        <dbReference type="EMBL" id="KFB07214.1"/>
    </source>
</evidence>
<comment type="catalytic activity">
    <reaction evidence="14">
        <text>pyruvate + ATP = phosphoenolpyruvate + ADP + H(+)</text>
        <dbReference type="Rhea" id="RHEA:18157"/>
        <dbReference type="ChEBI" id="CHEBI:15361"/>
        <dbReference type="ChEBI" id="CHEBI:15378"/>
        <dbReference type="ChEBI" id="CHEBI:30616"/>
        <dbReference type="ChEBI" id="CHEBI:58702"/>
        <dbReference type="ChEBI" id="CHEBI:456216"/>
        <dbReference type="EC" id="2.7.1.40"/>
    </reaction>
</comment>
<dbReference type="GO" id="GO:0005524">
    <property type="term" value="F:ATP binding"/>
    <property type="evidence" value="ECO:0007669"/>
    <property type="project" value="UniProtKB-KW"/>
</dbReference>
<evidence type="ECO:0000256" key="12">
    <source>
        <dbReference type="ARBA" id="ARBA00023317"/>
    </source>
</evidence>
<evidence type="ECO:0000256" key="5">
    <source>
        <dbReference type="ARBA" id="ARBA00022679"/>
    </source>
</evidence>
<keyword evidence="9" id="KW-0067">ATP-binding</keyword>
<evidence type="ECO:0000256" key="14">
    <source>
        <dbReference type="RuleBase" id="RU000504"/>
    </source>
</evidence>
<evidence type="ECO:0000256" key="8">
    <source>
        <dbReference type="ARBA" id="ARBA00022777"/>
    </source>
</evidence>
<proteinExistence type="inferred from homology"/>
<dbReference type="GO" id="GO:0000287">
    <property type="term" value="F:magnesium ion binding"/>
    <property type="evidence" value="ECO:0007669"/>
    <property type="project" value="UniProtKB-UniRule"/>
</dbReference>
<evidence type="ECO:0000313" key="17">
    <source>
        <dbReference type="Proteomes" id="UP000028523"/>
    </source>
</evidence>
<dbReference type="InterPro" id="IPR036918">
    <property type="entry name" value="Pyrv_Knase_C_sf"/>
</dbReference>
<evidence type="ECO:0000256" key="9">
    <source>
        <dbReference type="ARBA" id="ARBA00022840"/>
    </source>
</evidence>
<organism evidence="16 17">
    <name type="scientific">Malacoplasma iowae DK-CPA</name>
    <dbReference type="NCBI Taxonomy" id="1394179"/>
    <lineage>
        <taxon>Bacteria</taxon>
        <taxon>Bacillati</taxon>
        <taxon>Mycoplasmatota</taxon>
        <taxon>Mycoplasmoidales</taxon>
        <taxon>Mycoplasmoidaceae</taxon>
        <taxon>Malacoplasma</taxon>
    </lineage>
</organism>
<dbReference type="Gene3D" id="3.40.1380.20">
    <property type="entry name" value="Pyruvate kinase, C-terminal domain"/>
    <property type="match status" value="1"/>
</dbReference>
<dbReference type="PANTHER" id="PTHR11817">
    <property type="entry name" value="PYRUVATE KINASE"/>
    <property type="match status" value="1"/>
</dbReference>
<keyword evidence="11 14" id="KW-0324">Glycolysis</keyword>
<dbReference type="PRINTS" id="PR01050">
    <property type="entry name" value="PYRUVTKNASE"/>
</dbReference>
<dbReference type="SUPFAM" id="SSF52935">
    <property type="entry name" value="PK C-terminal domain-like"/>
    <property type="match status" value="1"/>
</dbReference>
<dbReference type="NCBIfam" id="TIGR01064">
    <property type="entry name" value="pyruv_kin"/>
    <property type="match status" value="1"/>
</dbReference>
<keyword evidence="12 16" id="KW-0670">Pyruvate</keyword>
<comment type="caution">
    <text evidence="16">The sequence shown here is derived from an EMBL/GenBank/DDBJ whole genome shotgun (WGS) entry which is preliminary data.</text>
</comment>
<dbReference type="RefSeq" id="WP_004024752.1">
    <property type="nucleotide sequence ID" value="NZ_AWQU01000089.1"/>
</dbReference>